<protein>
    <submittedName>
        <fullName evidence="4">Methyl-accepting chemotaxis protein signaling domain protein</fullName>
    </submittedName>
</protein>
<dbReference type="PANTHER" id="PTHR32089:SF112">
    <property type="entry name" value="LYSOZYME-LIKE PROTEIN-RELATED"/>
    <property type="match status" value="1"/>
</dbReference>
<dbReference type="InterPro" id="IPR004089">
    <property type="entry name" value="MCPsignal_dom"/>
</dbReference>
<dbReference type="Gene3D" id="1.10.287.950">
    <property type="entry name" value="Methyl-accepting chemotaxis protein"/>
    <property type="match status" value="1"/>
</dbReference>
<reference evidence="4 5" key="1">
    <citation type="submission" date="2011-08" db="EMBL/GenBank/DDBJ databases">
        <authorList>
            <person name="Weinstock G."/>
            <person name="Sodergren E."/>
            <person name="Clifton S."/>
            <person name="Fulton L."/>
            <person name="Fulton B."/>
            <person name="Courtney L."/>
            <person name="Fronick C."/>
            <person name="Harrison M."/>
            <person name="Strong C."/>
            <person name="Farmer C."/>
            <person name="Delahaunty K."/>
            <person name="Markovic C."/>
            <person name="Hall O."/>
            <person name="Minx P."/>
            <person name="Tomlinson C."/>
            <person name="Mitreva M."/>
            <person name="Hou S."/>
            <person name="Chen J."/>
            <person name="Wollam A."/>
            <person name="Pepin K.H."/>
            <person name="Johnson M."/>
            <person name="Bhonagiri V."/>
            <person name="Zhang X."/>
            <person name="Suruliraj S."/>
            <person name="Warren W."/>
            <person name="Chinwalla A."/>
            <person name="Mardis E.R."/>
            <person name="Wilson R.K."/>
        </authorList>
    </citation>
    <scope>NUCLEOTIDE SEQUENCE [LARGE SCALE GENOMIC DNA]</scope>
    <source>
        <strain evidence="4 5">DP7</strain>
    </source>
</reference>
<dbReference type="PATRIC" id="fig|537010.4.peg.1799"/>
<gene>
    <name evidence="4" type="ORF">HMPREF0322_01925</name>
</gene>
<dbReference type="SUPFAM" id="SSF58104">
    <property type="entry name" value="Methyl-accepting chemotaxis protein (MCP) signaling domain"/>
    <property type="match status" value="1"/>
</dbReference>
<comment type="caution">
    <text evidence="4">The sequence shown here is derived from an EMBL/GenBank/DDBJ whole genome shotgun (WGS) entry which is preliminary data.</text>
</comment>
<dbReference type="InterPro" id="IPR008599">
    <property type="entry name" value="Diacid_rec"/>
</dbReference>
<feature type="domain" description="Methyl-accepting transducer" evidence="3">
    <location>
        <begin position="137"/>
        <end position="298"/>
    </location>
</feature>
<evidence type="ECO:0000256" key="1">
    <source>
        <dbReference type="ARBA" id="ARBA00023224"/>
    </source>
</evidence>
<evidence type="ECO:0000313" key="4">
    <source>
        <dbReference type="EMBL" id="EHL07365.1"/>
    </source>
</evidence>
<sequence>MLKLRPAEVGVKRMRLTESLANRIVDLIYTESGFHGIVCDATGTIIADSAKQRVGIAHAGAHRIMTTSIQDIKITAEDEMNSQGKQREGMNIAIVLEGEKLGTFGVAGPLDSVSPVAKVTAAMIAFLLRDEELKEVLKAHVERMGEALEQAAGAIQEMAASSEEVAGVSQTVATVAQNAKEHVKATEGVTEFIRRVSKQTNLLGLNAAIEAARAGEQGKGFSVVAGEVRKLADESNRSANEINNLLSTFQDTMEEIANGVFQNNVIAQEQAKATQEIAQMVEELQQVGTELNELAHKL</sequence>
<dbReference type="GO" id="GO:0007165">
    <property type="term" value="P:signal transduction"/>
    <property type="evidence" value="ECO:0007669"/>
    <property type="project" value="UniProtKB-KW"/>
</dbReference>
<dbReference type="Pfam" id="PF05651">
    <property type="entry name" value="Diacid_rec"/>
    <property type="match status" value="1"/>
</dbReference>
<dbReference type="EMBL" id="AFZX01000043">
    <property type="protein sequence ID" value="EHL07365.1"/>
    <property type="molecule type" value="Genomic_DNA"/>
</dbReference>
<evidence type="ECO:0000259" key="3">
    <source>
        <dbReference type="PROSITE" id="PS50111"/>
    </source>
</evidence>
<evidence type="ECO:0000313" key="5">
    <source>
        <dbReference type="Proteomes" id="UP000004416"/>
    </source>
</evidence>
<dbReference type="Proteomes" id="UP000004416">
    <property type="component" value="Unassembled WGS sequence"/>
</dbReference>
<accession>G9XLT9</accession>
<keyword evidence="1 2" id="KW-0807">Transducer</keyword>
<dbReference type="GO" id="GO:0016020">
    <property type="term" value="C:membrane"/>
    <property type="evidence" value="ECO:0007669"/>
    <property type="project" value="InterPro"/>
</dbReference>
<dbReference type="SMART" id="SM00283">
    <property type="entry name" value="MA"/>
    <property type="match status" value="1"/>
</dbReference>
<evidence type="ECO:0000256" key="2">
    <source>
        <dbReference type="PROSITE-ProRule" id="PRU00284"/>
    </source>
</evidence>
<dbReference type="HOGENOM" id="CLU_084781_0_0_9"/>
<proteinExistence type="predicted"/>
<dbReference type="PANTHER" id="PTHR32089">
    <property type="entry name" value="METHYL-ACCEPTING CHEMOTAXIS PROTEIN MCPB"/>
    <property type="match status" value="1"/>
</dbReference>
<dbReference type="AlphaFoldDB" id="G9XLT9"/>
<dbReference type="PROSITE" id="PS50111">
    <property type="entry name" value="CHEMOTAXIS_TRANSDUC_2"/>
    <property type="match status" value="1"/>
</dbReference>
<dbReference type="Pfam" id="PF00015">
    <property type="entry name" value="MCPsignal"/>
    <property type="match status" value="1"/>
</dbReference>
<organism evidence="4 5">
    <name type="scientific">Desulfitobacterium hafniense DP7</name>
    <dbReference type="NCBI Taxonomy" id="537010"/>
    <lineage>
        <taxon>Bacteria</taxon>
        <taxon>Bacillati</taxon>
        <taxon>Bacillota</taxon>
        <taxon>Clostridia</taxon>
        <taxon>Eubacteriales</taxon>
        <taxon>Desulfitobacteriaceae</taxon>
        <taxon>Desulfitobacterium</taxon>
    </lineage>
</organism>
<name>G9XLT9_DESHA</name>